<dbReference type="Proteomes" id="UP000593560">
    <property type="component" value="Unassembled WGS sequence"/>
</dbReference>
<dbReference type="AlphaFoldDB" id="A0A7J9HMT5"/>
<organism evidence="4 5">
    <name type="scientific">Gossypium harknessii</name>
    <dbReference type="NCBI Taxonomy" id="34285"/>
    <lineage>
        <taxon>Eukaryota</taxon>
        <taxon>Viridiplantae</taxon>
        <taxon>Streptophyta</taxon>
        <taxon>Embryophyta</taxon>
        <taxon>Tracheophyta</taxon>
        <taxon>Spermatophyta</taxon>
        <taxon>Magnoliopsida</taxon>
        <taxon>eudicotyledons</taxon>
        <taxon>Gunneridae</taxon>
        <taxon>Pentapetalae</taxon>
        <taxon>rosids</taxon>
        <taxon>malvids</taxon>
        <taxon>Malvales</taxon>
        <taxon>Malvaceae</taxon>
        <taxon>Malvoideae</taxon>
        <taxon>Gossypium</taxon>
    </lineage>
</organism>
<evidence type="ECO:0000259" key="3">
    <source>
        <dbReference type="Pfam" id="PF13962"/>
    </source>
</evidence>
<feature type="transmembrane region" description="Helical" evidence="2">
    <location>
        <begin position="700"/>
        <end position="727"/>
    </location>
</feature>
<feature type="transmembrane region" description="Helical" evidence="2">
    <location>
        <begin position="617"/>
        <end position="638"/>
    </location>
</feature>
<accession>A0A7J9HMT5</accession>
<comment type="caution">
    <text evidence="4">The sequence shown here is derived from an EMBL/GenBank/DDBJ whole genome shotgun (WGS) entry which is preliminary data.</text>
</comment>
<sequence>MLSRNPSVRSCFPAGFSNSSLDDNGQASRNSSYGTSPATATPSWSQPNSSSRACRTDDNKPLTCAQMPTSGADLVINNPSKLPLPEHASALRVSYQTHATYHHHNNKDVNVSSATPVQVVDKFIPDPSLAIPRPSVLPNALPRVGSNRTSTRLTLYAPLHQAAMKGDWGKAKEFLNIHPGAANVRITNRLETALHIAVRAGHIGFVEEVVKLMSVSDLERRDKSSNTALFVAAASGITRIAEVMVKKNKLLPGLRGNKGVTPLCIAAQKGHRDMVWYLYKVTAAEYLNQEDYIGLLIATITTDLFGMNYEVKSIRSDQILLFYLDVAVCLIQHNPELAILRDSNGETALHVLARKPTAFSSKNELGIWEKFIYPWIYVEPVTKCSYPSGMSKPCHCDTNQGFSLILGLKIQYLIVFNLVPGHKAVCRKKLLHMQAIVLVKLLWDQILSLEDAQITDILRSPSQVLFVAAEFGVVDLITELFQSYPDLIWRVDEHGRSIFHMAVIHRQEKIFRLIHDIGAHKDMIAAYRDKNNHCILHLAGKIATPNRLNIVSGAALQMQRELLWFKAIGFCTSQEVEKNVQPLYKEMRDSNGRTPRMLFMEEHAKLMKEGEKWMKSTASSCMLVATLITTVMFAAIFTVPGGNDNEKGTPIFLEATSFVIFAVSDALALFSSVTSILMFLSILTSRYAEEDFLRLLPQRLIVGLTTLFLSIAAMLVAFSATFCIVLSQRLAWIAVPVAFIACIPVTLFAFLQFPLLLDIIQSSYGVGIFV</sequence>
<feature type="compositionally biased region" description="Polar residues" evidence="1">
    <location>
        <begin position="16"/>
        <end position="53"/>
    </location>
</feature>
<dbReference type="InterPro" id="IPR036770">
    <property type="entry name" value="Ankyrin_rpt-contain_sf"/>
</dbReference>
<evidence type="ECO:0000313" key="5">
    <source>
        <dbReference type="Proteomes" id="UP000593560"/>
    </source>
</evidence>
<dbReference type="EMBL" id="JABFAD010000010">
    <property type="protein sequence ID" value="MBA0811116.1"/>
    <property type="molecule type" value="Genomic_DNA"/>
</dbReference>
<dbReference type="SMART" id="SM00248">
    <property type="entry name" value="ANK"/>
    <property type="match status" value="5"/>
</dbReference>
<gene>
    <name evidence="4" type="ORF">Gohar_003047</name>
</gene>
<feature type="domain" description="PGG" evidence="3">
    <location>
        <begin position="611"/>
        <end position="725"/>
    </location>
</feature>
<keyword evidence="2" id="KW-0812">Transmembrane</keyword>
<evidence type="ECO:0000313" key="4">
    <source>
        <dbReference type="EMBL" id="MBA0811116.1"/>
    </source>
</evidence>
<keyword evidence="2" id="KW-1133">Transmembrane helix</keyword>
<reference evidence="4 5" key="1">
    <citation type="journal article" date="2019" name="Genome Biol. Evol.">
        <title>Insights into the evolution of the New World diploid cottons (Gossypium, subgenus Houzingenia) based on genome sequencing.</title>
        <authorList>
            <person name="Grover C.E."/>
            <person name="Arick M.A. 2nd"/>
            <person name="Thrash A."/>
            <person name="Conover J.L."/>
            <person name="Sanders W.S."/>
            <person name="Peterson D.G."/>
            <person name="Frelichowski J.E."/>
            <person name="Scheffler J.A."/>
            <person name="Scheffler B.E."/>
            <person name="Wendel J.F."/>
        </authorList>
    </citation>
    <scope>NUCLEOTIDE SEQUENCE [LARGE SCALE GENOMIC DNA]</scope>
    <source>
        <strain evidence="4">0</strain>
        <tissue evidence="4">Leaf</tissue>
    </source>
</reference>
<dbReference type="InterPro" id="IPR002110">
    <property type="entry name" value="Ankyrin_rpt"/>
</dbReference>
<dbReference type="OrthoDB" id="1921232at2759"/>
<feature type="transmembrane region" description="Helical" evidence="2">
    <location>
        <begin position="658"/>
        <end position="680"/>
    </location>
</feature>
<keyword evidence="5" id="KW-1185">Reference proteome</keyword>
<dbReference type="PANTHER" id="PTHR24177">
    <property type="entry name" value="CASKIN"/>
    <property type="match status" value="1"/>
</dbReference>
<evidence type="ECO:0000256" key="1">
    <source>
        <dbReference type="SAM" id="MobiDB-lite"/>
    </source>
</evidence>
<keyword evidence="2" id="KW-0472">Membrane</keyword>
<dbReference type="Pfam" id="PF13962">
    <property type="entry name" value="PGG"/>
    <property type="match status" value="1"/>
</dbReference>
<dbReference type="FunFam" id="1.25.40.20:FF:000412">
    <property type="entry name" value="Ankyrin repeat-containing protein ITN1 isoform C"/>
    <property type="match status" value="1"/>
</dbReference>
<dbReference type="Pfam" id="PF12796">
    <property type="entry name" value="Ank_2"/>
    <property type="match status" value="1"/>
</dbReference>
<dbReference type="InterPro" id="IPR026961">
    <property type="entry name" value="PGG_dom"/>
</dbReference>
<protein>
    <recommendedName>
        <fullName evidence="3">PGG domain-containing protein</fullName>
    </recommendedName>
</protein>
<proteinExistence type="predicted"/>
<evidence type="ECO:0000256" key="2">
    <source>
        <dbReference type="SAM" id="Phobius"/>
    </source>
</evidence>
<dbReference type="SUPFAM" id="SSF48403">
    <property type="entry name" value="Ankyrin repeat"/>
    <property type="match status" value="2"/>
</dbReference>
<dbReference type="PANTHER" id="PTHR24177:SF292">
    <property type="entry name" value="ANKYRIN REPEAT FAMILY PROTEIN-RELATED"/>
    <property type="match status" value="1"/>
</dbReference>
<feature type="transmembrane region" description="Helical" evidence="2">
    <location>
        <begin position="733"/>
        <end position="757"/>
    </location>
</feature>
<dbReference type="Gene3D" id="1.25.40.20">
    <property type="entry name" value="Ankyrin repeat-containing domain"/>
    <property type="match status" value="2"/>
</dbReference>
<dbReference type="GO" id="GO:0016020">
    <property type="term" value="C:membrane"/>
    <property type="evidence" value="ECO:0007669"/>
    <property type="project" value="TreeGrafter"/>
</dbReference>
<name>A0A7J9HMT5_9ROSI</name>
<feature type="region of interest" description="Disordered" evidence="1">
    <location>
        <begin position="1"/>
        <end position="65"/>
    </location>
</feature>